<dbReference type="PANTHER" id="PTHR30565:SF9">
    <property type="entry name" value="PROTEIN YCIF"/>
    <property type="match status" value="1"/>
</dbReference>
<protein>
    <submittedName>
        <fullName evidence="1">Ferritin-like metal-binding protein YciE</fullName>
    </submittedName>
</protein>
<dbReference type="Gene3D" id="1.20.1260.10">
    <property type="match status" value="1"/>
</dbReference>
<dbReference type="CDD" id="cd07909">
    <property type="entry name" value="YciF"/>
    <property type="match status" value="1"/>
</dbReference>
<dbReference type="RefSeq" id="WP_091152496.1">
    <property type="nucleotide sequence ID" value="NZ_FNAI01000011.1"/>
</dbReference>
<dbReference type="EMBL" id="FNAI01000011">
    <property type="protein sequence ID" value="SDE97059.1"/>
    <property type="molecule type" value="Genomic_DNA"/>
</dbReference>
<dbReference type="Proteomes" id="UP000199072">
    <property type="component" value="Unassembled WGS sequence"/>
</dbReference>
<dbReference type="Pfam" id="PF05974">
    <property type="entry name" value="DUF892"/>
    <property type="match status" value="1"/>
</dbReference>
<name>A0A1G7HAC3_9SPHI</name>
<dbReference type="AlphaFoldDB" id="A0A1G7HAC3"/>
<gene>
    <name evidence="1" type="ORF">SAMN05216464_111126</name>
</gene>
<keyword evidence="2" id="KW-1185">Reference proteome</keyword>
<reference evidence="1 2" key="1">
    <citation type="submission" date="2016-10" db="EMBL/GenBank/DDBJ databases">
        <authorList>
            <person name="de Groot N.N."/>
        </authorList>
    </citation>
    <scope>NUCLEOTIDE SEQUENCE [LARGE SCALE GENOMIC DNA]</scope>
    <source>
        <strain evidence="1 2">47C3B</strain>
    </source>
</reference>
<sequence length="187" mass="20707">METTIQTDSKLKEFFVDQLEDLYWAEQKLVKTLPKMQEAATSQQLKDAFANHCAQTKEHVSRLEQVFGLVGEEVDSTKCPAMAGIVSEGKDIIDDTDEGSAQRDVGLIFASQKAEHYEIATYGGMVTLAKTLGYQEAADILAQTLTEEKEADELLTQIAENDINYQASTEQKATGGLFSWPAKHLIQ</sequence>
<dbReference type="STRING" id="1391627.SAMN05216464_111126"/>
<proteinExistence type="predicted"/>
<dbReference type="InterPro" id="IPR010287">
    <property type="entry name" value="DUF892_YciF-like"/>
</dbReference>
<dbReference type="OrthoDB" id="9795056at2"/>
<dbReference type="SUPFAM" id="SSF47240">
    <property type="entry name" value="Ferritin-like"/>
    <property type="match status" value="1"/>
</dbReference>
<dbReference type="InterPro" id="IPR009078">
    <property type="entry name" value="Ferritin-like_SF"/>
</dbReference>
<evidence type="ECO:0000313" key="2">
    <source>
        <dbReference type="Proteomes" id="UP000199072"/>
    </source>
</evidence>
<accession>A0A1G7HAC3</accession>
<dbReference type="InterPro" id="IPR012347">
    <property type="entry name" value="Ferritin-like"/>
</dbReference>
<dbReference type="InterPro" id="IPR047114">
    <property type="entry name" value="YciF"/>
</dbReference>
<dbReference type="PANTHER" id="PTHR30565">
    <property type="entry name" value="PROTEIN YCIF"/>
    <property type="match status" value="1"/>
</dbReference>
<evidence type="ECO:0000313" key="1">
    <source>
        <dbReference type="EMBL" id="SDE97059.1"/>
    </source>
</evidence>
<organism evidence="1 2">
    <name type="scientific">Mucilaginibacter pineti</name>
    <dbReference type="NCBI Taxonomy" id="1391627"/>
    <lineage>
        <taxon>Bacteria</taxon>
        <taxon>Pseudomonadati</taxon>
        <taxon>Bacteroidota</taxon>
        <taxon>Sphingobacteriia</taxon>
        <taxon>Sphingobacteriales</taxon>
        <taxon>Sphingobacteriaceae</taxon>
        <taxon>Mucilaginibacter</taxon>
    </lineage>
</organism>